<dbReference type="CDD" id="cd17502">
    <property type="entry name" value="MFS_Azr1_MDR_like"/>
    <property type="match status" value="1"/>
</dbReference>
<sequence>MSEKIIEQPAIVSASISSSSNHHPSSSTGTDGVSTHTDSSTTVIESTIIDPEKRDDGQIILPPTIVSEPEYLTGFKLFCVVVSLLSAIFCVSLDSTILATVIPSITSDFDTIEDIAWYGSAYLLTSCSLQMFYAKLYTYHNVKWVFLFALFLFELGSLVCGIAPTSTALIIGRAIAGCGSAGLFTGVTTGVSLIAPLKNRPLIINAAGGLYAFNSIIGPIVGGTLTDALNWRWCFYINLPIGVITLAGVLLYLRSGHDTGDKKKTSFGREWIMRYDPIGNSFLVCAVVTLLLAIEWGGNTYAWDSPRIIVLFVICGLSIAVFAAVQIWQGEKSVLPPRIMKVRSIPFGSLFIFCIGSSTFPTLYYLPIWFQAIKGDSAIMSAVHMLPTALSALSGTTFAGTMSTRIGYYMPFACACCVFMPLGAGLLMTIEVDFPTAKWIGYQVLYGFGIGMGFQQANVAVQASVAVKDVPIGSSIMFSSQLLGSSIFNAVAQNIFTSNLKRNIGALRLSDFTPQNAVDVGVTEIRDNVSIAELPVVLVAYNEALMKVFQLSLITSCMAVIGVAGMKWMPLRQRKPPADNS</sequence>
<dbReference type="InterPro" id="IPR011701">
    <property type="entry name" value="MFS"/>
</dbReference>
<name>A0ABR4PTV6_9HELO</name>
<keyword evidence="9" id="KW-1185">Reference proteome</keyword>
<evidence type="ECO:0000256" key="2">
    <source>
        <dbReference type="ARBA" id="ARBA00022692"/>
    </source>
</evidence>
<proteinExistence type="predicted"/>
<dbReference type="PANTHER" id="PTHR23501">
    <property type="entry name" value="MAJOR FACILITATOR SUPERFAMILY"/>
    <property type="match status" value="1"/>
</dbReference>
<feature type="transmembrane region" description="Helical" evidence="6">
    <location>
        <begin position="202"/>
        <end position="221"/>
    </location>
</feature>
<feature type="compositionally biased region" description="Low complexity" evidence="5">
    <location>
        <begin position="15"/>
        <end position="27"/>
    </location>
</feature>
<dbReference type="Proteomes" id="UP001629113">
    <property type="component" value="Unassembled WGS sequence"/>
</dbReference>
<feature type="transmembrane region" description="Helical" evidence="6">
    <location>
        <begin position="378"/>
        <end position="399"/>
    </location>
</feature>
<dbReference type="InterPro" id="IPR020846">
    <property type="entry name" value="MFS_dom"/>
</dbReference>
<feature type="region of interest" description="Disordered" evidence="5">
    <location>
        <begin position="15"/>
        <end position="39"/>
    </location>
</feature>
<dbReference type="PANTHER" id="PTHR23501:SF199">
    <property type="entry name" value="MFS EFFLUX TRANSPORTER INPD-RELATED"/>
    <property type="match status" value="1"/>
</dbReference>
<feature type="transmembrane region" description="Helical" evidence="6">
    <location>
        <begin position="233"/>
        <end position="253"/>
    </location>
</feature>
<feature type="transmembrane region" description="Helical" evidence="6">
    <location>
        <begin position="548"/>
        <end position="566"/>
    </location>
</feature>
<dbReference type="PROSITE" id="PS50850">
    <property type="entry name" value="MFS"/>
    <property type="match status" value="1"/>
</dbReference>
<keyword evidence="2 6" id="KW-0812">Transmembrane</keyword>
<comment type="subcellular location">
    <subcellularLocation>
        <location evidence="1">Membrane</location>
        <topology evidence="1">Multi-pass membrane protein</topology>
    </subcellularLocation>
</comment>
<evidence type="ECO:0000256" key="5">
    <source>
        <dbReference type="SAM" id="MobiDB-lite"/>
    </source>
</evidence>
<feature type="transmembrane region" description="Helical" evidence="6">
    <location>
        <begin position="170"/>
        <end position="195"/>
    </location>
</feature>
<dbReference type="Gene3D" id="1.20.1250.20">
    <property type="entry name" value="MFS general substrate transporter like domains"/>
    <property type="match status" value="1"/>
</dbReference>
<comment type="caution">
    <text evidence="8">The sequence shown here is derived from an EMBL/GenBank/DDBJ whole genome shotgun (WGS) entry which is preliminary data.</text>
</comment>
<feature type="transmembrane region" description="Helical" evidence="6">
    <location>
        <begin position="145"/>
        <end position="164"/>
    </location>
</feature>
<feature type="domain" description="Major facilitator superfamily (MFS) profile" evidence="7">
    <location>
        <begin position="80"/>
        <end position="574"/>
    </location>
</feature>
<protein>
    <recommendedName>
        <fullName evidence="7">Major facilitator superfamily (MFS) profile domain-containing protein</fullName>
    </recommendedName>
</protein>
<dbReference type="InterPro" id="IPR036259">
    <property type="entry name" value="MFS_trans_sf"/>
</dbReference>
<feature type="compositionally biased region" description="Polar residues" evidence="5">
    <location>
        <begin position="28"/>
        <end position="39"/>
    </location>
</feature>
<feature type="transmembrane region" description="Helical" evidence="6">
    <location>
        <begin position="115"/>
        <end position="133"/>
    </location>
</feature>
<keyword evidence="4 6" id="KW-0472">Membrane</keyword>
<keyword evidence="3 6" id="KW-1133">Transmembrane helix</keyword>
<feature type="transmembrane region" description="Helical" evidence="6">
    <location>
        <begin position="77"/>
        <end position="103"/>
    </location>
</feature>
<evidence type="ECO:0000313" key="8">
    <source>
        <dbReference type="EMBL" id="KAL3426665.1"/>
    </source>
</evidence>
<feature type="transmembrane region" description="Helical" evidence="6">
    <location>
        <begin position="274"/>
        <end position="294"/>
    </location>
</feature>
<feature type="transmembrane region" description="Helical" evidence="6">
    <location>
        <begin position="306"/>
        <end position="325"/>
    </location>
</feature>
<dbReference type="EMBL" id="JBFCZG010000001">
    <property type="protein sequence ID" value="KAL3426665.1"/>
    <property type="molecule type" value="Genomic_DNA"/>
</dbReference>
<organism evidence="8 9">
    <name type="scientific">Phlyctema vagabunda</name>
    <dbReference type="NCBI Taxonomy" id="108571"/>
    <lineage>
        <taxon>Eukaryota</taxon>
        <taxon>Fungi</taxon>
        <taxon>Dikarya</taxon>
        <taxon>Ascomycota</taxon>
        <taxon>Pezizomycotina</taxon>
        <taxon>Leotiomycetes</taxon>
        <taxon>Helotiales</taxon>
        <taxon>Dermateaceae</taxon>
        <taxon>Phlyctema</taxon>
    </lineage>
</organism>
<dbReference type="SUPFAM" id="SSF103473">
    <property type="entry name" value="MFS general substrate transporter"/>
    <property type="match status" value="1"/>
</dbReference>
<evidence type="ECO:0000256" key="6">
    <source>
        <dbReference type="SAM" id="Phobius"/>
    </source>
</evidence>
<gene>
    <name evidence="8" type="ORF">PVAG01_00174</name>
</gene>
<reference evidence="8 9" key="1">
    <citation type="submission" date="2024-06" db="EMBL/GenBank/DDBJ databases">
        <title>Complete genome of Phlyctema vagabunda strain 19-DSS-EL-015.</title>
        <authorList>
            <person name="Fiorenzani C."/>
        </authorList>
    </citation>
    <scope>NUCLEOTIDE SEQUENCE [LARGE SCALE GENOMIC DNA]</scope>
    <source>
        <strain evidence="8 9">19-DSS-EL-015</strain>
    </source>
</reference>
<evidence type="ECO:0000259" key="7">
    <source>
        <dbReference type="PROSITE" id="PS50850"/>
    </source>
</evidence>
<accession>A0ABR4PTV6</accession>
<feature type="transmembrane region" description="Helical" evidence="6">
    <location>
        <begin position="345"/>
        <end position="366"/>
    </location>
</feature>
<feature type="transmembrane region" description="Helical" evidence="6">
    <location>
        <begin position="406"/>
        <end position="430"/>
    </location>
</feature>
<dbReference type="Pfam" id="PF07690">
    <property type="entry name" value="MFS_1"/>
    <property type="match status" value="1"/>
</dbReference>
<evidence type="ECO:0000256" key="1">
    <source>
        <dbReference type="ARBA" id="ARBA00004141"/>
    </source>
</evidence>
<dbReference type="Gene3D" id="1.20.1720.10">
    <property type="entry name" value="Multidrug resistance protein D"/>
    <property type="match status" value="1"/>
</dbReference>
<evidence type="ECO:0000256" key="3">
    <source>
        <dbReference type="ARBA" id="ARBA00022989"/>
    </source>
</evidence>
<evidence type="ECO:0000313" key="9">
    <source>
        <dbReference type="Proteomes" id="UP001629113"/>
    </source>
</evidence>
<evidence type="ECO:0000256" key="4">
    <source>
        <dbReference type="ARBA" id="ARBA00023136"/>
    </source>
</evidence>